<accession>A0ABQ6SMT8</accession>
<feature type="transmembrane region" description="Helical" evidence="1">
    <location>
        <begin position="40"/>
        <end position="65"/>
    </location>
</feature>
<dbReference type="InterPro" id="IPR024973">
    <property type="entry name" value="ESPR"/>
</dbReference>
<keyword evidence="1" id="KW-0472">Membrane</keyword>
<evidence type="ECO:0000259" key="2">
    <source>
        <dbReference type="Pfam" id="PF13018"/>
    </source>
</evidence>
<reference evidence="3 4" key="1">
    <citation type="submission" date="2019-09" db="EMBL/GenBank/DDBJ databases">
        <title>Haemophilus seminale sp. nov., isolated from human semen.</title>
        <authorList>
            <person name="Zheng M."/>
        </authorList>
    </citation>
    <scope>NUCLEOTIDE SEQUENCE [LARGE SCALE GENOMIC DNA]</scope>
    <source>
        <strain evidence="3 4">SZY H2</strain>
    </source>
</reference>
<protein>
    <recommendedName>
        <fullName evidence="2">ESPR domain-containing protein</fullName>
    </recommendedName>
</protein>
<proteinExistence type="predicted"/>
<organism evidence="3 4">
    <name type="scientific">Haemophilus seminalis</name>
    <dbReference type="NCBI Taxonomy" id="2582921"/>
    <lineage>
        <taxon>Bacteria</taxon>
        <taxon>Pseudomonadati</taxon>
        <taxon>Pseudomonadota</taxon>
        <taxon>Gammaproteobacteria</taxon>
        <taxon>Pasteurellales</taxon>
        <taxon>Pasteurellaceae</taxon>
        <taxon>Haemophilus</taxon>
    </lineage>
</organism>
<dbReference type="Pfam" id="PF13018">
    <property type="entry name" value="ESPR"/>
    <property type="match status" value="1"/>
</dbReference>
<sequence length="67" mass="7497">MEDCMNTIYKVLWNAGLQMFQVVSELAKGKSKSKRCSLQVFDTLSACLPACLPACLNIFFSSIIFNK</sequence>
<evidence type="ECO:0000313" key="4">
    <source>
        <dbReference type="Proteomes" id="UP000324828"/>
    </source>
</evidence>
<feature type="domain" description="ESPR" evidence="2">
    <location>
        <begin position="5"/>
        <end position="37"/>
    </location>
</feature>
<gene>
    <name evidence="3" type="ORF">F2S80_02005</name>
</gene>
<name>A0ABQ6SMT8_9PAST</name>
<keyword evidence="1" id="KW-0812">Transmembrane</keyword>
<keyword evidence="1" id="KW-1133">Transmembrane helix</keyword>
<evidence type="ECO:0000313" key="3">
    <source>
        <dbReference type="EMBL" id="KAA5523526.1"/>
    </source>
</evidence>
<comment type="caution">
    <text evidence="3">The sequence shown here is derived from an EMBL/GenBank/DDBJ whole genome shotgun (WGS) entry which is preliminary data.</text>
</comment>
<dbReference type="Proteomes" id="UP000324828">
    <property type="component" value="Unassembled WGS sequence"/>
</dbReference>
<keyword evidence="4" id="KW-1185">Reference proteome</keyword>
<dbReference type="EMBL" id="VXDF01000002">
    <property type="protein sequence ID" value="KAA5523526.1"/>
    <property type="molecule type" value="Genomic_DNA"/>
</dbReference>
<evidence type="ECO:0000256" key="1">
    <source>
        <dbReference type="SAM" id="Phobius"/>
    </source>
</evidence>